<comment type="caution">
    <text evidence="2">The sequence shown here is derived from an EMBL/GenBank/DDBJ whole genome shotgun (WGS) entry which is preliminary data.</text>
</comment>
<feature type="transmembrane region" description="Helical" evidence="1">
    <location>
        <begin position="214"/>
        <end position="231"/>
    </location>
</feature>
<dbReference type="AlphaFoldDB" id="A0A8J7KCH4"/>
<evidence type="ECO:0000313" key="2">
    <source>
        <dbReference type="EMBL" id="MBF4501487.1"/>
    </source>
</evidence>
<organism evidence="2 3">
    <name type="scientific">Savagea serpentis</name>
    <dbReference type="NCBI Taxonomy" id="2785297"/>
    <lineage>
        <taxon>Bacteria</taxon>
        <taxon>Bacillati</taxon>
        <taxon>Bacillota</taxon>
        <taxon>Bacilli</taxon>
        <taxon>Bacillales</taxon>
        <taxon>Caryophanaceae</taxon>
        <taxon>Savagea</taxon>
    </lineage>
</organism>
<reference evidence="2" key="1">
    <citation type="submission" date="2020-11" db="EMBL/GenBank/DDBJ databases">
        <title>Multidrug resistant novel bacterium Savagea serpentis sp. nov., isolated from the scats of a vine snake (Ahaetulla nasuta).</title>
        <authorList>
            <person name="Venkata Ramana V."/>
            <person name="Vikas Patil S."/>
            <person name="Yogita Lugani V."/>
        </authorList>
    </citation>
    <scope>NUCLEOTIDE SEQUENCE</scope>
    <source>
        <strain evidence="2">SN6</strain>
    </source>
</reference>
<gene>
    <name evidence="2" type="ORF">IRY55_08940</name>
</gene>
<dbReference type="Proteomes" id="UP000622653">
    <property type="component" value="Unassembled WGS sequence"/>
</dbReference>
<keyword evidence="1" id="KW-0812">Transmembrane</keyword>
<name>A0A8J7KCH4_9BACL</name>
<accession>A0A8J7KCH4</accession>
<keyword evidence="3" id="KW-1185">Reference proteome</keyword>
<feature type="transmembrane region" description="Helical" evidence="1">
    <location>
        <begin position="147"/>
        <end position="171"/>
    </location>
</feature>
<protein>
    <submittedName>
        <fullName evidence="2">Uncharacterized protein</fullName>
    </submittedName>
</protein>
<feature type="transmembrane region" description="Helical" evidence="1">
    <location>
        <begin position="61"/>
        <end position="79"/>
    </location>
</feature>
<dbReference type="RefSeq" id="WP_194562969.1">
    <property type="nucleotide sequence ID" value="NZ_JADKPV010000004.1"/>
</dbReference>
<keyword evidence="1" id="KW-0472">Membrane</keyword>
<feature type="transmembrane region" description="Helical" evidence="1">
    <location>
        <begin position="180"/>
        <end position="202"/>
    </location>
</feature>
<evidence type="ECO:0000256" key="1">
    <source>
        <dbReference type="SAM" id="Phobius"/>
    </source>
</evidence>
<proteinExistence type="predicted"/>
<sequence>MFTTTMTPTQLYKQQLQWMMRTYFSASVGTILLFQVVGLFFKTTQYSSDEESSIAVVSQSFDFNLIMIFIWSFAINAILANKLTERLMFRFISTKRVHHLANVTFSVTQMMIGSFIPLLFISFAPLLKMFSDDTIIMAYPFLIEDPLLYGSLWLRVFGYSLIAGSLSYFIVSFYRYSAKLFFVTAGILFILQIMNLPAAFIIYLFESATDVEQFGKGMVVAVVLYTVSYLFRKRTEVRS</sequence>
<keyword evidence="1" id="KW-1133">Transmembrane helix</keyword>
<dbReference type="EMBL" id="JADKPV010000004">
    <property type="protein sequence ID" value="MBF4501487.1"/>
    <property type="molecule type" value="Genomic_DNA"/>
</dbReference>
<evidence type="ECO:0000313" key="3">
    <source>
        <dbReference type="Proteomes" id="UP000622653"/>
    </source>
</evidence>
<feature type="transmembrane region" description="Helical" evidence="1">
    <location>
        <begin position="21"/>
        <end position="41"/>
    </location>
</feature>
<feature type="transmembrane region" description="Helical" evidence="1">
    <location>
        <begin position="100"/>
        <end position="127"/>
    </location>
</feature>